<evidence type="ECO:0000313" key="4">
    <source>
        <dbReference type="Proteomes" id="UP000273405"/>
    </source>
</evidence>
<feature type="domain" description="ChrR-like cupin" evidence="2">
    <location>
        <begin position="62"/>
        <end position="126"/>
    </location>
</feature>
<dbReference type="InterPro" id="IPR011051">
    <property type="entry name" value="RmlC_Cupin_sf"/>
</dbReference>
<feature type="compositionally biased region" description="Polar residues" evidence="1">
    <location>
        <begin position="1"/>
        <end position="10"/>
    </location>
</feature>
<feature type="compositionally biased region" description="Polar residues" evidence="1">
    <location>
        <begin position="20"/>
        <end position="30"/>
    </location>
</feature>
<keyword evidence="4" id="KW-1185">Reference proteome</keyword>
<dbReference type="OrthoDB" id="9801227at2"/>
<comment type="caution">
    <text evidence="3">The sequence shown here is derived from an EMBL/GenBank/DDBJ whole genome shotgun (WGS) entry which is preliminary data.</text>
</comment>
<name>A0A3A8NBC0_9BACT</name>
<dbReference type="SUPFAM" id="SSF51182">
    <property type="entry name" value="RmlC-like cupins"/>
    <property type="match status" value="1"/>
</dbReference>
<gene>
    <name evidence="3" type="ORF">D7X12_19730</name>
</gene>
<dbReference type="EMBL" id="RAWG01000121">
    <property type="protein sequence ID" value="RKH40849.1"/>
    <property type="molecule type" value="Genomic_DNA"/>
</dbReference>
<dbReference type="Pfam" id="PF12973">
    <property type="entry name" value="Cupin_7"/>
    <property type="match status" value="1"/>
</dbReference>
<reference evidence="4" key="1">
    <citation type="submission" date="2018-09" db="EMBL/GenBank/DDBJ databases">
        <authorList>
            <person name="Livingstone P.G."/>
            <person name="Whitworth D.E."/>
        </authorList>
    </citation>
    <scope>NUCLEOTIDE SEQUENCE [LARGE SCALE GENOMIC DNA]</scope>
    <source>
        <strain evidence="4">CA040B</strain>
    </source>
</reference>
<accession>A0A3A8NBC0</accession>
<dbReference type="InterPro" id="IPR025979">
    <property type="entry name" value="ChrR-like_cupin_dom"/>
</dbReference>
<evidence type="ECO:0000313" key="3">
    <source>
        <dbReference type="EMBL" id="RKH40849.1"/>
    </source>
</evidence>
<sequence>MEGASLTLSPHCQEGGRMPQSDSSPRTQSPAVPPWRSVRIDDVEPVIVGPGCLRRDLPSTRDVRVWVVDMVPGSQWPSVDVHDTGEEVFVMSGELIEGEQRLGPGSYLFFPPGSRHQPRTETGVRLFGINPVAPVVAR</sequence>
<dbReference type="Proteomes" id="UP000273405">
    <property type="component" value="Unassembled WGS sequence"/>
</dbReference>
<dbReference type="AlphaFoldDB" id="A0A3A8NBC0"/>
<organism evidence="3 4">
    <name type="scientific">Corallococcus sicarius</name>
    <dbReference type="NCBI Taxonomy" id="2316726"/>
    <lineage>
        <taxon>Bacteria</taxon>
        <taxon>Pseudomonadati</taxon>
        <taxon>Myxococcota</taxon>
        <taxon>Myxococcia</taxon>
        <taxon>Myxococcales</taxon>
        <taxon>Cystobacterineae</taxon>
        <taxon>Myxococcaceae</taxon>
        <taxon>Corallococcus</taxon>
    </lineage>
</organism>
<protein>
    <recommendedName>
        <fullName evidence="2">ChrR-like cupin domain-containing protein</fullName>
    </recommendedName>
</protein>
<evidence type="ECO:0000259" key="2">
    <source>
        <dbReference type="Pfam" id="PF12973"/>
    </source>
</evidence>
<dbReference type="InterPro" id="IPR014710">
    <property type="entry name" value="RmlC-like_jellyroll"/>
</dbReference>
<proteinExistence type="predicted"/>
<feature type="region of interest" description="Disordered" evidence="1">
    <location>
        <begin position="1"/>
        <end position="36"/>
    </location>
</feature>
<evidence type="ECO:0000256" key="1">
    <source>
        <dbReference type="SAM" id="MobiDB-lite"/>
    </source>
</evidence>
<dbReference type="Gene3D" id="2.60.120.10">
    <property type="entry name" value="Jelly Rolls"/>
    <property type="match status" value="1"/>
</dbReference>